<reference evidence="9 10" key="1">
    <citation type="submission" date="2024-05" db="EMBL/GenBank/DDBJ databases">
        <authorList>
            <person name="Wallberg A."/>
        </authorList>
    </citation>
    <scope>NUCLEOTIDE SEQUENCE [LARGE SCALE GENOMIC DNA]</scope>
</reference>
<dbReference type="FunFam" id="3.30.160.60:FF:001601">
    <property type="entry name" value="Uncharacterized protein, isoform A"/>
    <property type="match status" value="2"/>
</dbReference>
<keyword evidence="1" id="KW-0479">Metal-binding</keyword>
<dbReference type="PANTHER" id="PTHR24393">
    <property type="entry name" value="ZINC FINGER PROTEIN"/>
    <property type="match status" value="1"/>
</dbReference>
<dbReference type="Proteomes" id="UP001497623">
    <property type="component" value="Unassembled WGS sequence"/>
</dbReference>
<dbReference type="GO" id="GO:0005634">
    <property type="term" value="C:nucleus"/>
    <property type="evidence" value="ECO:0007669"/>
    <property type="project" value="TreeGrafter"/>
</dbReference>
<dbReference type="InterPro" id="IPR036236">
    <property type="entry name" value="Znf_C2H2_sf"/>
</dbReference>
<keyword evidence="10" id="KW-1185">Reference proteome</keyword>
<gene>
    <name evidence="9" type="ORF">MNOR_LOCUS24366</name>
</gene>
<evidence type="ECO:0000256" key="5">
    <source>
        <dbReference type="ARBA" id="ARBA00023242"/>
    </source>
</evidence>
<evidence type="ECO:0000313" key="9">
    <source>
        <dbReference type="EMBL" id="CAL4124251.1"/>
    </source>
</evidence>
<evidence type="ECO:0000313" key="10">
    <source>
        <dbReference type="Proteomes" id="UP001497623"/>
    </source>
</evidence>
<evidence type="ECO:0000256" key="3">
    <source>
        <dbReference type="ARBA" id="ARBA00022771"/>
    </source>
</evidence>
<dbReference type="EMBL" id="CAXKWB010022315">
    <property type="protein sequence ID" value="CAL4124251.1"/>
    <property type="molecule type" value="Genomic_DNA"/>
</dbReference>
<feature type="domain" description="C2H2-type" evidence="8">
    <location>
        <begin position="191"/>
        <end position="218"/>
    </location>
</feature>
<organism evidence="9 10">
    <name type="scientific">Meganyctiphanes norvegica</name>
    <name type="common">Northern krill</name>
    <name type="synonym">Thysanopoda norvegica</name>
    <dbReference type="NCBI Taxonomy" id="48144"/>
    <lineage>
        <taxon>Eukaryota</taxon>
        <taxon>Metazoa</taxon>
        <taxon>Ecdysozoa</taxon>
        <taxon>Arthropoda</taxon>
        <taxon>Crustacea</taxon>
        <taxon>Multicrustacea</taxon>
        <taxon>Malacostraca</taxon>
        <taxon>Eumalacostraca</taxon>
        <taxon>Eucarida</taxon>
        <taxon>Euphausiacea</taxon>
        <taxon>Euphausiidae</taxon>
        <taxon>Meganyctiphanes</taxon>
    </lineage>
</organism>
<feature type="domain" description="C2H2-type" evidence="8">
    <location>
        <begin position="399"/>
        <end position="426"/>
    </location>
</feature>
<feature type="region of interest" description="Disordered" evidence="7">
    <location>
        <begin position="509"/>
        <end position="530"/>
    </location>
</feature>
<dbReference type="FunFam" id="3.30.160.60:FF:000446">
    <property type="entry name" value="Zinc finger protein"/>
    <property type="match status" value="1"/>
</dbReference>
<keyword evidence="5" id="KW-0539">Nucleus</keyword>
<dbReference type="GO" id="GO:0001228">
    <property type="term" value="F:DNA-binding transcription activator activity, RNA polymerase II-specific"/>
    <property type="evidence" value="ECO:0007669"/>
    <property type="project" value="TreeGrafter"/>
</dbReference>
<feature type="domain" description="C2H2-type" evidence="8">
    <location>
        <begin position="219"/>
        <end position="246"/>
    </location>
</feature>
<dbReference type="GO" id="GO:0008270">
    <property type="term" value="F:zinc ion binding"/>
    <property type="evidence" value="ECO:0007669"/>
    <property type="project" value="UniProtKB-KW"/>
</dbReference>
<dbReference type="SUPFAM" id="SSF57667">
    <property type="entry name" value="beta-beta-alpha zinc fingers"/>
    <property type="match status" value="5"/>
</dbReference>
<sequence length="551" mass="63249">MQSAAVAASMAGSAISTYTAVRKDNTTTFEWPGHSQVTPQFAAFNHGSASGVFENTWYLINQTTDNKTTTSTINSMNLGIVASNLVPANSNTATENNSKANVEVKIKDETDSIPLDTSVDVESGKRMFHCPSCQYKTPNRSRVQEHLFTHTNERPFKCTLCDFETRRNRDLKRHMLTHNSYGTEDLSQKVYECNECDYRTSLKRRFRNHKLSHSNNQLFECTECDYKTTKKHDLKRHQQTHTSQKPFECLMCGYKSRRKSDLNRHMLTHTDQKPPVVKIYECSICEFTSTQSEVVRSHMAAHQGETHEIGSKNVQTAQVQYFKRVTNSEPSIIEHLKRENESSNSSSSSKSEYCDNYEVIPMEWEMGEEGMMEKKWDINNMVPTRCETTVDMHSGKQTYHCTQCDYKATLRNRIREHMMVHTGEKPYKCQQCNYETRRYRDLKRHTANSACGATTGTSNLRECPKCDYKTEVVTDLNTHMKQHRSEKLFACLECDYTTTRRHDLKRHMNTHKKKSPVAHTEESTPSVTAAPVGGIYSPSIQFIIGRENSST</sequence>
<feature type="domain" description="C2H2-type" evidence="8">
    <location>
        <begin position="156"/>
        <end position="183"/>
    </location>
</feature>
<comment type="caution">
    <text evidence="9">The sequence shown here is derived from an EMBL/GenBank/DDBJ whole genome shotgun (WGS) entry which is preliminary data.</text>
</comment>
<dbReference type="Pfam" id="PF00096">
    <property type="entry name" value="zf-C2H2"/>
    <property type="match status" value="2"/>
</dbReference>
<protein>
    <recommendedName>
        <fullName evidence="8">C2H2-type domain-containing protein</fullName>
    </recommendedName>
</protein>
<evidence type="ECO:0000256" key="7">
    <source>
        <dbReference type="SAM" id="MobiDB-lite"/>
    </source>
</evidence>
<dbReference type="FunFam" id="3.30.160.60:FF:000448">
    <property type="entry name" value="RE1-silencing transcription factor A"/>
    <property type="match status" value="1"/>
</dbReference>
<dbReference type="PROSITE" id="PS50157">
    <property type="entry name" value="ZINC_FINGER_C2H2_2"/>
    <property type="match status" value="9"/>
</dbReference>
<feature type="domain" description="C2H2-type" evidence="8">
    <location>
        <begin position="489"/>
        <end position="516"/>
    </location>
</feature>
<keyword evidence="4" id="KW-0862">Zinc</keyword>
<evidence type="ECO:0000256" key="6">
    <source>
        <dbReference type="PROSITE-ProRule" id="PRU00042"/>
    </source>
</evidence>
<dbReference type="PANTHER" id="PTHR24393:SF163">
    <property type="entry name" value="GASTRULA ZINC FINGER PROTEIN XLCGF7.1-LIKE"/>
    <property type="match status" value="1"/>
</dbReference>
<feature type="domain" description="C2H2-type" evidence="8">
    <location>
        <begin position="461"/>
        <end position="488"/>
    </location>
</feature>
<dbReference type="AlphaFoldDB" id="A0AAV2RET1"/>
<dbReference type="InterPro" id="IPR013087">
    <property type="entry name" value="Znf_C2H2_type"/>
</dbReference>
<dbReference type="GO" id="GO:0000978">
    <property type="term" value="F:RNA polymerase II cis-regulatory region sequence-specific DNA binding"/>
    <property type="evidence" value="ECO:0007669"/>
    <property type="project" value="TreeGrafter"/>
</dbReference>
<proteinExistence type="predicted"/>
<evidence type="ECO:0000256" key="2">
    <source>
        <dbReference type="ARBA" id="ARBA00022737"/>
    </source>
</evidence>
<keyword evidence="2" id="KW-0677">Repeat</keyword>
<feature type="domain" description="C2H2-type" evidence="8">
    <location>
        <begin position="280"/>
        <end position="307"/>
    </location>
</feature>
<evidence type="ECO:0000259" key="8">
    <source>
        <dbReference type="PROSITE" id="PS50157"/>
    </source>
</evidence>
<dbReference type="SMART" id="SM00355">
    <property type="entry name" value="ZnF_C2H2"/>
    <property type="match status" value="10"/>
</dbReference>
<evidence type="ECO:0000256" key="4">
    <source>
        <dbReference type="ARBA" id="ARBA00022833"/>
    </source>
</evidence>
<accession>A0AAV2RET1</accession>
<feature type="domain" description="C2H2-type" evidence="8">
    <location>
        <begin position="247"/>
        <end position="274"/>
    </location>
</feature>
<dbReference type="Gene3D" id="3.30.160.60">
    <property type="entry name" value="Classic Zinc Finger"/>
    <property type="match status" value="8"/>
</dbReference>
<dbReference type="Pfam" id="PF13909">
    <property type="entry name" value="zf-H2C2_5"/>
    <property type="match status" value="2"/>
</dbReference>
<feature type="domain" description="C2H2-type" evidence="8">
    <location>
        <begin position="128"/>
        <end position="155"/>
    </location>
</feature>
<keyword evidence="3 6" id="KW-0863">Zinc-finger</keyword>
<name>A0AAV2RET1_MEGNR</name>
<evidence type="ECO:0000256" key="1">
    <source>
        <dbReference type="ARBA" id="ARBA00022723"/>
    </source>
</evidence>